<dbReference type="InterPro" id="IPR000276">
    <property type="entry name" value="GPCR_Rhodpsn"/>
</dbReference>
<evidence type="ECO:0000256" key="4">
    <source>
        <dbReference type="ARBA" id="ARBA00022989"/>
    </source>
</evidence>
<evidence type="ECO:0000256" key="9">
    <source>
        <dbReference type="RuleBase" id="RU000688"/>
    </source>
</evidence>
<name>A0A9Q1BJ88_HOLLE</name>
<dbReference type="CDD" id="cd00637">
    <property type="entry name" value="7tm_classA_rhodopsin-like"/>
    <property type="match status" value="1"/>
</dbReference>
<evidence type="ECO:0000256" key="6">
    <source>
        <dbReference type="ARBA" id="ARBA00023136"/>
    </source>
</evidence>
<dbReference type="PROSITE" id="PS50262">
    <property type="entry name" value="G_PROTEIN_RECEP_F1_2"/>
    <property type="match status" value="1"/>
</dbReference>
<dbReference type="Proteomes" id="UP001152320">
    <property type="component" value="Chromosome 16"/>
</dbReference>
<dbReference type="AlphaFoldDB" id="A0A9Q1BJ88"/>
<comment type="subcellular location">
    <subcellularLocation>
        <location evidence="1">Cell membrane</location>
        <topology evidence="1">Multi-pass membrane protein</topology>
    </subcellularLocation>
</comment>
<dbReference type="OrthoDB" id="10044919at2759"/>
<organism evidence="12 13">
    <name type="scientific">Holothuria leucospilota</name>
    <name type="common">Black long sea cucumber</name>
    <name type="synonym">Mertensiothuria leucospilota</name>
    <dbReference type="NCBI Taxonomy" id="206669"/>
    <lineage>
        <taxon>Eukaryota</taxon>
        <taxon>Metazoa</taxon>
        <taxon>Echinodermata</taxon>
        <taxon>Eleutherozoa</taxon>
        <taxon>Echinozoa</taxon>
        <taxon>Holothuroidea</taxon>
        <taxon>Aspidochirotacea</taxon>
        <taxon>Aspidochirotida</taxon>
        <taxon>Holothuriidae</taxon>
        <taxon>Holothuria</taxon>
    </lineage>
</organism>
<evidence type="ECO:0000256" key="5">
    <source>
        <dbReference type="ARBA" id="ARBA00023040"/>
    </source>
</evidence>
<keyword evidence="3 9" id="KW-0812">Transmembrane</keyword>
<feature type="transmembrane region" description="Helical" evidence="10">
    <location>
        <begin position="18"/>
        <end position="38"/>
    </location>
</feature>
<feature type="transmembrane region" description="Helical" evidence="10">
    <location>
        <begin position="231"/>
        <end position="251"/>
    </location>
</feature>
<keyword evidence="2" id="KW-1003">Cell membrane</keyword>
<keyword evidence="6 10" id="KW-0472">Membrane</keyword>
<dbReference type="EMBL" id="JAIZAY010000016">
    <property type="protein sequence ID" value="KAJ8027626.1"/>
    <property type="molecule type" value="Genomic_DNA"/>
</dbReference>
<accession>A0A9Q1BJ88</accession>
<keyword evidence="7 9" id="KW-0675">Receptor</keyword>
<dbReference type="PROSITE" id="PS00237">
    <property type="entry name" value="G_PROTEIN_RECEP_F1_1"/>
    <property type="match status" value="1"/>
</dbReference>
<dbReference type="InterPro" id="IPR017452">
    <property type="entry name" value="GPCR_Rhodpsn_7TM"/>
</dbReference>
<gene>
    <name evidence="12" type="ORF">HOLleu_32825</name>
</gene>
<feature type="transmembrane region" description="Helical" evidence="10">
    <location>
        <begin position="100"/>
        <end position="122"/>
    </location>
</feature>
<keyword evidence="4 10" id="KW-1133">Transmembrane helix</keyword>
<dbReference type="Pfam" id="PF00001">
    <property type="entry name" value="7tm_1"/>
    <property type="match status" value="1"/>
</dbReference>
<evidence type="ECO:0000256" key="2">
    <source>
        <dbReference type="ARBA" id="ARBA00022475"/>
    </source>
</evidence>
<evidence type="ECO:0000256" key="3">
    <source>
        <dbReference type="ARBA" id="ARBA00022692"/>
    </source>
</evidence>
<proteinExistence type="inferred from homology"/>
<evidence type="ECO:0000313" key="12">
    <source>
        <dbReference type="EMBL" id="KAJ8027626.1"/>
    </source>
</evidence>
<dbReference type="PANTHER" id="PTHR24228">
    <property type="entry name" value="B2 BRADYKININ RECEPTOR/ANGIOTENSIN II RECEPTOR"/>
    <property type="match status" value="1"/>
</dbReference>
<comment type="similarity">
    <text evidence="9">Belongs to the G-protein coupled receptor 1 family.</text>
</comment>
<protein>
    <submittedName>
        <fullName evidence="12">G-protein coupled receptor moody</fullName>
    </submittedName>
</protein>
<dbReference type="GO" id="GO:0004930">
    <property type="term" value="F:G protein-coupled receptor activity"/>
    <property type="evidence" value="ECO:0007669"/>
    <property type="project" value="UniProtKB-KW"/>
</dbReference>
<feature type="transmembrane region" description="Helical" evidence="10">
    <location>
        <begin position="150"/>
        <end position="171"/>
    </location>
</feature>
<evidence type="ECO:0000259" key="11">
    <source>
        <dbReference type="PROSITE" id="PS50262"/>
    </source>
</evidence>
<evidence type="ECO:0000256" key="8">
    <source>
        <dbReference type="ARBA" id="ARBA00023224"/>
    </source>
</evidence>
<dbReference type="GO" id="GO:0005886">
    <property type="term" value="C:plasma membrane"/>
    <property type="evidence" value="ECO:0007669"/>
    <property type="project" value="UniProtKB-SubCell"/>
</dbReference>
<feature type="domain" description="G-protein coupled receptors family 1 profile" evidence="11">
    <location>
        <begin position="1"/>
        <end position="276"/>
    </location>
</feature>
<dbReference type="SUPFAM" id="SSF81321">
    <property type="entry name" value="Family A G protein-coupled receptor-like"/>
    <property type="match status" value="1"/>
</dbReference>
<dbReference type="PANTHER" id="PTHR24228:SF72">
    <property type="entry name" value="G-PROTEIN COUPLED RECEPTORS FAMILY 1 PROFILE DOMAIN-CONTAINING PROTEIN"/>
    <property type="match status" value="1"/>
</dbReference>
<keyword evidence="8 9" id="KW-0807">Transducer</keyword>
<keyword evidence="13" id="KW-1185">Reference proteome</keyword>
<reference evidence="12" key="1">
    <citation type="submission" date="2021-10" db="EMBL/GenBank/DDBJ databases">
        <title>Tropical sea cucumber genome reveals ecological adaptation and Cuvierian tubules defense mechanism.</title>
        <authorList>
            <person name="Chen T."/>
        </authorList>
    </citation>
    <scope>NUCLEOTIDE SEQUENCE</scope>
    <source>
        <strain evidence="12">Nanhai2018</strain>
        <tissue evidence="12">Muscle</tissue>
    </source>
</reference>
<evidence type="ECO:0000256" key="10">
    <source>
        <dbReference type="SAM" id="Phobius"/>
    </source>
</evidence>
<dbReference type="PRINTS" id="PR00237">
    <property type="entry name" value="GPCRRHODOPSN"/>
</dbReference>
<feature type="transmembrane region" description="Helical" evidence="10">
    <location>
        <begin position="58"/>
        <end position="79"/>
    </location>
</feature>
<comment type="caution">
    <text evidence="12">The sequence shown here is derived from an EMBL/GenBank/DDBJ whole genome shotgun (WGS) entry which is preliminary data.</text>
</comment>
<evidence type="ECO:0000256" key="7">
    <source>
        <dbReference type="ARBA" id="ARBA00023170"/>
    </source>
</evidence>
<keyword evidence="5 9" id="KW-0297">G-protein coupled receptor</keyword>
<evidence type="ECO:0000256" key="1">
    <source>
        <dbReference type="ARBA" id="ARBA00004651"/>
    </source>
</evidence>
<sequence length="304" mass="35009">MVFLAFCLSKKIRTKTNIFVVNLSVADFLTCTSIPVVSWSLLINDEEDVLLVDLPCRITIVLGQCFIGCSIITLAMIALNRWMLITKKRVLYHKFYRFKSIVVMLSFSWLLPLFVVVTPLLFDIGKVGYDEWSHNCALIEVHPHSYTFKIFLLLCLVPVPGSLIIYCYWSLFKYVKEHNSKISQGITEAFGLVTMNRHPFIFLPSSRSQSAGIDQRNCQYTKHQVDITKNLFYVVVTFVICITPYMFAELFKASAGIINHTKILVCLNSCLNPILYGVKHPHFRQVFKSIVRFRWSEIPQPIYG</sequence>
<dbReference type="Gene3D" id="1.20.1070.10">
    <property type="entry name" value="Rhodopsin 7-helix transmembrane proteins"/>
    <property type="match status" value="1"/>
</dbReference>
<evidence type="ECO:0000313" key="13">
    <source>
        <dbReference type="Proteomes" id="UP001152320"/>
    </source>
</evidence>